<evidence type="ECO:0000313" key="3">
    <source>
        <dbReference type="Proteomes" id="UP000198639"/>
    </source>
</evidence>
<reference evidence="3" key="1">
    <citation type="submission" date="2016-10" db="EMBL/GenBank/DDBJ databases">
        <authorList>
            <person name="Varghese N."/>
            <person name="Submissions S."/>
        </authorList>
    </citation>
    <scope>NUCLEOTIDE SEQUENCE [LARGE SCALE GENOMIC DNA]</scope>
    <source>
        <strain evidence="3">CGMCC 1.12041</strain>
    </source>
</reference>
<dbReference type="STRING" id="1164594.SAMN05216204_11020"/>
<dbReference type="Proteomes" id="UP000198639">
    <property type="component" value="Unassembled WGS sequence"/>
</dbReference>
<accession>A0A1I1LUW9</accession>
<organism evidence="2 3">
    <name type="scientific">Massilia yuzhufengensis</name>
    <dbReference type="NCBI Taxonomy" id="1164594"/>
    <lineage>
        <taxon>Bacteria</taxon>
        <taxon>Pseudomonadati</taxon>
        <taxon>Pseudomonadota</taxon>
        <taxon>Betaproteobacteria</taxon>
        <taxon>Burkholderiales</taxon>
        <taxon>Oxalobacteraceae</taxon>
        <taxon>Telluria group</taxon>
        <taxon>Massilia</taxon>
    </lineage>
</organism>
<name>A0A1I1LUW9_9BURK</name>
<dbReference type="EMBL" id="FOLD01000010">
    <property type="protein sequence ID" value="SFC76881.1"/>
    <property type="molecule type" value="Genomic_DNA"/>
</dbReference>
<sequence>MRRSFPALFRCIALLLVMTLMTSGMAMASYVCPEAVAKRAPMQMMDGEPCAGMDMERPVHCAEFSADTKASVDHHNPVPALTLLSPAGLVRIITPVSALAIALPWPADPPGPVAGPPYLRTLRIQV</sequence>
<protein>
    <submittedName>
        <fullName evidence="2">Uncharacterized protein</fullName>
    </submittedName>
</protein>
<keyword evidence="1" id="KW-0732">Signal</keyword>
<evidence type="ECO:0000313" key="2">
    <source>
        <dbReference type="EMBL" id="SFC76881.1"/>
    </source>
</evidence>
<gene>
    <name evidence="2" type="ORF">SAMN05216204_11020</name>
</gene>
<feature type="chain" id="PRO_5011686888" evidence="1">
    <location>
        <begin position="29"/>
        <end position="126"/>
    </location>
</feature>
<evidence type="ECO:0000256" key="1">
    <source>
        <dbReference type="SAM" id="SignalP"/>
    </source>
</evidence>
<keyword evidence="3" id="KW-1185">Reference proteome</keyword>
<proteinExistence type="predicted"/>
<dbReference type="AlphaFoldDB" id="A0A1I1LUW9"/>
<feature type="signal peptide" evidence="1">
    <location>
        <begin position="1"/>
        <end position="28"/>
    </location>
</feature>
<dbReference type="RefSeq" id="WP_229408774.1">
    <property type="nucleotide sequence ID" value="NZ_FOLD01000010.1"/>
</dbReference>